<dbReference type="GO" id="GO:0005524">
    <property type="term" value="F:ATP binding"/>
    <property type="evidence" value="ECO:0007669"/>
    <property type="project" value="UniProtKB-KW"/>
</dbReference>
<keyword evidence="3" id="KW-0067">ATP-binding</keyword>
<dbReference type="AlphaFoldDB" id="A0A4R4TY16"/>
<dbReference type="SUPFAM" id="SSF50891">
    <property type="entry name" value="Cyclophilin-like"/>
    <property type="match status" value="1"/>
</dbReference>
<dbReference type="GO" id="GO:0016787">
    <property type="term" value="F:hydrolase activity"/>
    <property type="evidence" value="ECO:0007669"/>
    <property type="project" value="UniProtKB-KW"/>
</dbReference>
<keyword evidence="6" id="KW-1185">Reference proteome</keyword>
<dbReference type="Pfam" id="PF02626">
    <property type="entry name" value="CT_A_B"/>
    <property type="match status" value="1"/>
</dbReference>
<dbReference type="GO" id="GO:0016740">
    <property type="term" value="F:transferase activity"/>
    <property type="evidence" value="ECO:0007669"/>
    <property type="project" value="UniProtKB-KW"/>
</dbReference>
<protein>
    <submittedName>
        <fullName evidence="5">Biotin-dependent carboxyltransferase</fullName>
    </submittedName>
</protein>
<dbReference type="RefSeq" id="WP_132816371.1">
    <property type="nucleotide sequence ID" value="NZ_SMKI01000022.1"/>
</dbReference>
<gene>
    <name evidence="5" type="ORF">E1283_03555</name>
</gene>
<dbReference type="Gene3D" id="2.40.100.10">
    <property type="entry name" value="Cyclophilin-like"/>
    <property type="match status" value="1"/>
</dbReference>
<dbReference type="OrthoDB" id="9768696at2"/>
<dbReference type="InterPro" id="IPR029000">
    <property type="entry name" value="Cyclophilin-like_dom_sf"/>
</dbReference>
<dbReference type="InterPro" id="IPR003778">
    <property type="entry name" value="CT_A_B"/>
</dbReference>
<evidence type="ECO:0000313" key="5">
    <source>
        <dbReference type="EMBL" id="TDC79089.1"/>
    </source>
</evidence>
<evidence type="ECO:0000256" key="2">
    <source>
        <dbReference type="ARBA" id="ARBA00022801"/>
    </source>
</evidence>
<reference evidence="5 6" key="1">
    <citation type="submission" date="2019-03" db="EMBL/GenBank/DDBJ databases">
        <title>Draft genome sequences of novel Actinobacteria.</title>
        <authorList>
            <person name="Sahin N."/>
            <person name="Ay H."/>
            <person name="Saygin H."/>
        </authorList>
    </citation>
    <scope>NUCLEOTIDE SEQUENCE [LARGE SCALE GENOMIC DNA]</scope>
    <source>
        <strain evidence="5 6">DSM 41900</strain>
    </source>
</reference>
<name>A0A4R4TY16_9ACTN</name>
<dbReference type="PANTHER" id="PTHR43309">
    <property type="entry name" value="5-OXOPROLINASE SUBUNIT C"/>
    <property type="match status" value="1"/>
</dbReference>
<accession>A0A4R4TY16</accession>
<evidence type="ECO:0000259" key="4">
    <source>
        <dbReference type="SMART" id="SM00797"/>
    </source>
</evidence>
<sequence length="289" mass="29255">MSARELVVVATGPLATVQDPGRPGYAELGVPHSGAVDAPALALANRLVGNPADAAGVEATFGGLRLRARGPGIRHVAVTGAPGPVVVDGVPAPFGAPLPLRQGALLELGAPTSGLRSYLAVRGGIDVPPVLGSRATDLLSGLGPEPLRAGDRLPVGTSAEEFAGADQAPCSAPPEEFTLRVLPGPRDDWFTGEAAERLCSARWTATSRSNRIGIRLAGPPLDRARAGELSAEGMVSGALQVPPNGQPVLFLADHPVTGGYPVIGVVLGADLPLAGQIPPGAGVRFRAVR</sequence>
<keyword evidence="2" id="KW-0378">Hydrolase</keyword>
<dbReference type="InterPro" id="IPR052708">
    <property type="entry name" value="PxpC"/>
</dbReference>
<keyword evidence="1" id="KW-0547">Nucleotide-binding</keyword>
<dbReference type="NCBIfam" id="TIGR00724">
    <property type="entry name" value="urea_amlyse_rel"/>
    <property type="match status" value="1"/>
</dbReference>
<organism evidence="5 6">
    <name type="scientific">Streptomyces hainanensis</name>
    <dbReference type="NCBI Taxonomy" id="402648"/>
    <lineage>
        <taxon>Bacteria</taxon>
        <taxon>Bacillati</taxon>
        <taxon>Actinomycetota</taxon>
        <taxon>Actinomycetes</taxon>
        <taxon>Kitasatosporales</taxon>
        <taxon>Streptomycetaceae</taxon>
        <taxon>Streptomyces</taxon>
    </lineage>
</organism>
<dbReference type="PANTHER" id="PTHR43309:SF3">
    <property type="entry name" value="5-OXOPROLINASE SUBUNIT C"/>
    <property type="match status" value="1"/>
</dbReference>
<evidence type="ECO:0000256" key="3">
    <source>
        <dbReference type="ARBA" id="ARBA00022840"/>
    </source>
</evidence>
<evidence type="ECO:0000256" key="1">
    <source>
        <dbReference type="ARBA" id="ARBA00022741"/>
    </source>
</evidence>
<evidence type="ECO:0000313" key="6">
    <source>
        <dbReference type="Proteomes" id="UP000295345"/>
    </source>
</evidence>
<feature type="domain" description="Carboxyltransferase" evidence="4">
    <location>
        <begin position="27"/>
        <end position="289"/>
    </location>
</feature>
<dbReference type="EMBL" id="SMKI01000022">
    <property type="protein sequence ID" value="TDC79089.1"/>
    <property type="molecule type" value="Genomic_DNA"/>
</dbReference>
<proteinExistence type="predicted"/>
<keyword evidence="5" id="KW-0808">Transferase</keyword>
<comment type="caution">
    <text evidence="5">The sequence shown here is derived from an EMBL/GenBank/DDBJ whole genome shotgun (WGS) entry which is preliminary data.</text>
</comment>
<dbReference type="SMART" id="SM00797">
    <property type="entry name" value="AHS2"/>
    <property type="match status" value="1"/>
</dbReference>
<dbReference type="Proteomes" id="UP000295345">
    <property type="component" value="Unassembled WGS sequence"/>
</dbReference>